<name>A0A2J8MZG1_PANTR</name>
<comment type="caution">
    <text evidence="1">The sequence shown here is derived from an EMBL/GenBank/DDBJ whole genome shotgun (WGS) entry which is preliminary data.</text>
</comment>
<dbReference type="AlphaFoldDB" id="A0A2J8MZG1"/>
<reference evidence="1 2" key="1">
    <citation type="submission" date="2017-12" db="EMBL/GenBank/DDBJ databases">
        <title>High-resolution comparative analysis of great ape genomes.</title>
        <authorList>
            <person name="Pollen A."/>
            <person name="Hastie A."/>
            <person name="Hormozdiari F."/>
            <person name="Dougherty M."/>
            <person name="Liu R."/>
            <person name="Chaisson M."/>
            <person name="Hoppe E."/>
            <person name="Hill C."/>
            <person name="Pang A."/>
            <person name="Hillier L."/>
            <person name="Baker C."/>
            <person name="Armstrong J."/>
            <person name="Shendure J."/>
            <person name="Paten B."/>
            <person name="Wilson R."/>
            <person name="Chao H."/>
            <person name="Schneider V."/>
            <person name="Ventura M."/>
            <person name="Kronenberg Z."/>
            <person name="Murali S."/>
            <person name="Gordon D."/>
            <person name="Cantsilieris S."/>
            <person name="Munson K."/>
            <person name="Nelson B."/>
            <person name="Raja A."/>
            <person name="Underwood J."/>
            <person name="Diekhans M."/>
            <person name="Fiddes I."/>
            <person name="Haussler D."/>
            <person name="Eichler E."/>
        </authorList>
    </citation>
    <scope>NUCLEOTIDE SEQUENCE [LARGE SCALE GENOMIC DNA]</scope>
    <source>
        <strain evidence="1">Yerkes chimp pedigree #C0471</strain>
    </source>
</reference>
<protein>
    <submittedName>
        <fullName evidence="1">ISCU isoform 2</fullName>
    </submittedName>
</protein>
<dbReference type="Proteomes" id="UP000236370">
    <property type="component" value="Unassembled WGS sequence"/>
</dbReference>
<organism evidence="1 2">
    <name type="scientific">Pan troglodytes</name>
    <name type="common">Chimpanzee</name>
    <dbReference type="NCBI Taxonomy" id="9598"/>
    <lineage>
        <taxon>Eukaryota</taxon>
        <taxon>Metazoa</taxon>
        <taxon>Chordata</taxon>
        <taxon>Craniata</taxon>
        <taxon>Vertebrata</taxon>
        <taxon>Euteleostomi</taxon>
        <taxon>Mammalia</taxon>
        <taxon>Eutheria</taxon>
        <taxon>Euarchontoglires</taxon>
        <taxon>Primates</taxon>
        <taxon>Haplorrhini</taxon>
        <taxon>Catarrhini</taxon>
        <taxon>Hominidae</taxon>
        <taxon>Pan</taxon>
    </lineage>
</organism>
<accession>A0A2J8MZG1</accession>
<evidence type="ECO:0000313" key="2">
    <source>
        <dbReference type="Proteomes" id="UP000236370"/>
    </source>
</evidence>
<gene>
    <name evidence="1" type="ORF">CK820_G0015985</name>
</gene>
<proteinExistence type="predicted"/>
<dbReference type="EMBL" id="NBAG03000240">
    <property type="protein sequence ID" value="PNI64903.1"/>
    <property type="molecule type" value="Genomic_DNA"/>
</dbReference>
<evidence type="ECO:0000313" key="1">
    <source>
        <dbReference type="EMBL" id="PNI64903.1"/>
    </source>
</evidence>
<sequence length="46" mass="4970">MAAAGAGRLRRAASALLLRSPRLPARELSAPARLYHKKVSQICEVL</sequence>